<dbReference type="Proteomes" id="UP000677457">
    <property type="component" value="Unassembled WGS sequence"/>
</dbReference>
<protein>
    <submittedName>
        <fullName evidence="1">Uncharacterized protein</fullName>
    </submittedName>
</protein>
<keyword evidence="2" id="KW-1185">Reference proteome</keyword>
<dbReference type="EMBL" id="BOQM01000033">
    <property type="protein sequence ID" value="GIM87220.1"/>
    <property type="molecule type" value="Genomic_DNA"/>
</dbReference>
<gene>
    <name evidence="1" type="ORF">Sar04_39560</name>
</gene>
<evidence type="ECO:0000313" key="2">
    <source>
        <dbReference type="Proteomes" id="UP000677457"/>
    </source>
</evidence>
<evidence type="ECO:0000313" key="1">
    <source>
        <dbReference type="EMBL" id="GIM87220.1"/>
    </source>
</evidence>
<name>A0ABQ4JWA2_SALAC</name>
<proteinExistence type="predicted"/>
<dbReference type="GeneID" id="93771344"/>
<dbReference type="RefSeq" id="WP_016814340.1">
    <property type="nucleotide sequence ID" value="NZ_BOQM01000033.1"/>
</dbReference>
<accession>A0ABQ4JWA2</accession>
<sequence length="75" mass="8023">MGVTIDIDLADIPYCSQFVPVLDRVDVIAGRVTGPVADQDAFTAPNTTVVTSFEVATGSGRTRFQLSFGRADEPF</sequence>
<comment type="caution">
    <text evidence="1">The sequence shown here is derived from an EMBL/GenBank/DDBJ whole genome shotgun (WGS) entry which is preliminary data.</text>
</comment>
<reference evidence="1 2" key="1">
    <citation type="submission" date="2021-03" db="EMBL/GenBank/DDBJ databases">
        <title>Whole genome shotgun sequence of Salinispora arenicola NBRC 105043.</title>
        <authorList>
            <person name="Komaki H."/>
            <person name="Tamura T."/>
        </authorList>
    </citation>
    <scope>NUCLEOTIDE SEQUENCE [LARGE SCALE GENOMIC DNA]</scope>
    <source>
        <strain evidence="1 2">NBRC 105043</strain>
    </source>
</reference>
<organism evidence="1 2">
    <name type="scientific">Salinispora arenicola</name>
    <dbReference type="NCBI Taxonomy" id="168697"/>
    <lineage>
        <taxon>Bacteria</taxon>
        <taxon>Bacillati</taxon>
        <taxon>Actinomycetota</taxon>
        <taxon>Actinomycetes</taxon>
        <taxon>Micromonosporales</taxon>
        <taxon>Micromonosporaceae</taxon>
        <taxon>Salinispora</taxon>
    </lineage>
</organism>